<dbReference type="RefSeq" id="WP_007196810.1">
    <property type="nucleotide sequence ID" value="NZ_CM002917.1"/>
</dbReference>
<dbReference type="SUPFAM" id="SSF46894">
    <property type="entry name" value="C-terminal effector domain of the bipartite response regulators"/>
    <property type="match status" value="1"/>
</dbReference>
<evidence type="ECO:0000256" key="1">
    <source>
        <dbReference type="SAM" id="MobiDB-lite"/>
    </source>
</evidence>
<dbReference type="AlphaFoldDB" id="A9D437"/>
<dbReference type="SMART" id="SM00421">
    <property type="entry name" value="HTH_LUXR"/>
    <property type="match status" value="1"/>
</dbReference>
<dbReference type="EMBL" id="ABIA03000002">
    <property type="protein sequence ID" value="EDQ33804.1"/>
    <property type="molecule type" value="Genomic_DNA"/>
</dbReference>
<dbReference type="HOGENOM" id="CLU_1738052_0_0_5"/>
<reference evidence="3 4" key="2">
    <citation type="submission" date="2012-06" db="EMBL/GenBank/DDBJ databases">
        <authorList>
            <person name="Fiebig A."/>
        </authorList>
    </citation>
    <scope>NUCLEOTIDE SEQUENCE [LARGE SCALE GENOMIC DNA]</scope>
    <source>
        <strain evidence="3 4">DFL-43</strain>
    </source>
</reference>
<dbReference type="STRING" id="411684.HPDFL43_05105"/>
<name>A9D437_HOEPD</name>
<comment type="caution">
    <text evidence="3">The sequence shown here is derived from an EMBL/GenBank/DDBJ whole genome shotgun (WGS) entry which is preliminary data.</text>
</comment>
<accession>A9D437</accession>
<keyword evidence="4" id="KW-1185">Reference proteome</keyword>
<organism evidence="3 4">
    <name type="scientific">Hoeflea phototrophica (strain DSM 17068 / NCIMB 14078 / DFL-43)</name>
    <dbReference type="NCBI Taxonomy" id="411684"/>
    <lineage>
        <taxon>Bacteria</taxon>
        <taxon>Pseudomonadati</taxon>
        <taxon>Pseudomonadota</taxon>
        <taxon>Alphaproteobacteria</taxon>
        <taxon>Hyphomicrobiales</taxon>
        <taxon>Rhizobiaceae</taxon>
        <taxon>Hoeflea</taxon>
    </lineage>
</organism>
<feature type="region of interest" description="Disordered" evidence="1">
    <location>
        <begin position="1"/>
        <end position="24"/>
    </location>
</feature>
<proteinExistence type="predicted"/>
<dbReference type="InterPro" id="IPR036388">
    <property type="entry name" value="WH-like_DNA-bd_sf"/>
</dbReference>
<feature type="domain" description="HTH luxR-type" evidence="2">
    <location>
        <begin position="89"/>
        <end position="146"/>
    </location>
</feature>
<evidence type="ECO:0000313" key="3">
    <source>
        <dbReference type="EMBL" id="EDQ33804.1"/>
    </source>
</evidence>
<dbReference type="GO" id="GO:0006355">
    <property type="term" value="P:regulation of DNA-templated transcription"/>
    <property type="evidence" value="ECO:0007669"/>
    <property type="project" value="InterPro"/>
</dbReference>
<dbReference type="eggNOG" id="COG2771">
    <property type="taxonomic scope" value="Bacteria"/>
</dbReference>
<dbReference type="Proteomes" id="UP000004291">
    <property type="component" value="Chromosome"/>
</dbReference>
<gene>
    <name evidence="3" type="ORF">HPDFL43_05105</name>
</gene>
<dbReference type="OrthoDB" id="5497412at2"/>
<dbReference type="Gene3D" id="1.10.10.10">
    <property type="entry name" value="Winged helix-like DNA-binding domain superfamily/Winged helix DNA-binding domain"/>
    <property type="match status" value="1"/>
</dbReference>
<sequence>MAEKRTDRKNGSAEPQSSHDSDKLFDARAALPGLIRDSGLFDLDYDPGELARMKQIFEQLPDQTVLNLSKRLESLSAEKEPDFDRFSAEFGISSAERKLLESLVDGQTVVAHAEKAGISVNTARTHMRRLLEKTGSTGQLDLIRKAHVQP</sequence>
<reference evidence="3 4" key="1">
    <citation type="submission" date="2007-10" db="EMBL/GenBank/DDBJ databases">
        <authorList>
            <person name="Wagner-Dobler I."/>
            <person name="Ferriera S."/>
            <person name="Johnson J."/>
            <person name="Kravitz S."/>
            <person name="Beeson K."/>
            <person name="Sutton G."/>
            <person name="Rogers Y.-H."/>
            <person name="Friedman R."/>
            <person name="Frazier M."/>
            <person name="Venter J.C."/>
        </authorList>
    </citation>
    <scope>NUCLEOTIDE SEQUENCE [LARGE SCALE GENOMIC DNA]</scope>
    <source>
        <strain evidence="3 4">DFL-43</strain>
    </source>
</reference>
<protein>
    <submittedName>
        <fullName evidence="3">DNA-binding HTH domain-containing protein</fullName>
    </submittedName>
</protein>
<evidence type="ECO:0000259" key="2">
    <source>
        <dbReference type="SMART" id="SM00421"/>
    </source>
</evidence>
<dbReference type="InterPro" id="IPR016032">
    <property type="entry name" value="Sig_transdc_resp-reg_C-effctor"/>
</dbReference>
<evidence type="ECO:0000313" key="4">
    <source>
        <dbReference type="Proteomes" id="UP000004291"/>
    </source>
</evidence>
<keyword evidence="3" id="KW-0238">DNA-binding</keyword>
<dbReference type="GO" id="GO:0003677">
    <property type="term" value="F:DNA binding"/>
    <property type="evidence" value="ECO:0007669"/>
    <property type="project" value="UniProtKB-KW"/>
</dbReference>
<dbReference type="InterPro" id="IPR000792">
    <property type="entry name" value="Tscrpt_reg_LuxR_C"/>
</dbReference>